<dbReference type="PaxDb" id="3708-A0A078FSC1"/>
<proteinExistence type="predicted"/>
<dbReference type="Proteomes" id="UP000028999">
    <property type="component" value="Unassembled WGS sequence"/>
</dbReference>
<organism evidence="1 2">
    <name type="scientific">Brassica napus</name>
    <name type="common">Rape</name>
    <dbReference type="NCBI Taxonomy" id="3708"/>
    <lineage>
        <taxon>Eukaryota</taxon>
        <taxon>Viridiplantae</taxon>
        <taxon>Streptophyta</taxon>
        <taxon>Embryophyta</taxon>
        <taxon>Tracheophyta</taxon>
        <taxon>Spermatophyta</taxon>
        <taxon>Magnoliopsida</taxon>
        <taxon>eudicotyledons</taxon>
        <taxon>Gunneridae</taxon>
        <taxon>Pentapetalae</taxon>
        <taxon>rosids</taxon>
        <taxon>malvids</taxon>
        <taxon>Brassicales</taxon>
        <taxon>Brassicaceae</taxon>
        <taxon>Brassiceae</taxon>
        <taxon>Brassica</taxon>
    </lineage>
</organism>
<dbReference type="EMBL" id="LK032060">
    <property type="protein sequence ID" value="CDY16006.1"/>
    <property type="molecule type" value="Genomic_DNA"/>
</dbReference>
<protein>
    <submittedName>
        <fullName evidence="1">BnaC08g41170D protein</fullName>
    </submittedName>
</protein>
<keyword evidence="2" id="KW-1185">Reference proteome</keyword>
<gene>
    <name evidence="1" type="primary">BnaC08g41170D</name>
    <name evidence="1" type="ORF">GSBRNA2T00090392001</name>
</gene>
<reference evidence="1 2" key="1">
    <citation type="journal article" date="2014" name="Science">
        <title>Plant genetics. Early allopolyploid evolution in the post-Neolithic Brassica napus oilseed genome.</title>
        <authorList>
            <person name="Chalhoub B."/>
            <person name="Denoeud F."/>
            <person name="Liu S."/>
            <person name="Parkin I.A."/>
            <person name="Tang H."/>
            <person name="Wang X."/>
            <person name="Chiquet J."/>
            <person name="Belcram H."/>
            <person name="Tong C."/>
            <person name="Samans B."/>
            <person name="Correa M."/>
            <person name="Da Silva C."/>
            <person name="Just J."/>
            <person name="Falentin C."/>
            <person name="Koh C.S."/>
            <person name="Le Clainche I."/>
            <person name="Bernard M."/>
            <person name="Bento P."/>
            <person name="Noel B."/>
            <person name="Labadie K."/>
            <person name="Alberti A."/>
            <person name="Charles M."/>
            <person name="Arnaud D."/>
            <person name="Guo H."/>
            <person name="Daviaud C."/>
            <person name="Alamery S."/>
            <person name="Jabbari K."/>
            <person name="Zhao M."/>
            <person name="Edger P.P."/>
            <person name="Chelaifa H."/>
            <person name="Tack D."/>
            <person name="Lassalle G."/>
            <person name="Mestiri I."/>
            <person name="Schnel N."/>
            <person name="Le Paslier M.C."/>
            <person name="Fan G."/>
            <person name="Renault V."/>
            <person name="Bayer P.E."/>
            <person name="Golicz A.A."/>
            <person name="Manoli S."/>
            <person name="Lee T.H."/>
            <person name="Thi V.H."/>
            <person name="Chalabi S."/>
            <person name="Hu Q."/>
            <person name="Fan C."/>
            <person name="Tollenaere R."/>
            <person name="Lu Y."/>
            <person name="Battail C."/>
            <person name="Shen J."/>
            <person name="Sidebottom C.H."/>
            <person name="Wang X."/>
            <person name="Canaguier A."/>
            <person name="Chauveau A."/>
            <person name="Berard A."/>
            <person name="Deniot G."/>
            <person name="Guan M."/>
            <person name="Liu Z."/>
            <person name="Sun F."/>
            <person name="Lim Y.P."/>
            <person name="Lyons E."/>
            <person name="Town C.D."/>
            <person name="Bancroft I."/>
            <person name="Wang X."/>
            <person name="Meng J."/>
            <person name="Ma J."/>
            <person name="Pires J.C."/>
            <person name="King G.J."/>
            <person name="Brunel D."/>
            <person name="Delourme R."/>
            <person name="Renard M."/>
            <person name="Aury J.M."/>
            <person name="Adams K.L."/>
            <person name="Batley J."/>
            <person name="Snowdon R.J."/>
            <person name="Tost J."/>
            <person name="Edwards D."/>
            <person name="Zhou Y."/>
            <person name="Hua W."/>
            <person name="Sharpe A.G."/>
            <person name="Paterson A.H."/>
            <person name="Guan C."/>
            <person name="Wincker P."/>
        </authorList>
    </citation>
    <scope>NUCLEOTIDE SEQUENCE [LARGE SCALE GENOMIC DNA]</scope>
    <source>
        <strain evidence="2">cv. Darmor-bzh</strain>
    </source>
</reference>
<dbReference type="AlphaFoldDB" id="A0A078FSC1"/>
<sequence length="35" mass="4063">MRTTFVVGGARCICRVRLRHRFNNFESKPTLIIGI</sequence>
<name>A0A078FSC1_BRANA</name>
<evidence type="ECO:0000313" key="2">
    <source>
        <dbReference type="Proteomes" id="UP000028999"/>
    </source>
</evidence>
<dbReference type="Gramene" id="CDY16006">
    <property type="protein sequence ID" value="CDY16006"/>
    <property type="gene ID" value="GSBRNA2T00090392001"/>
</dbReference>
<evidence type="ECO:0000313" key="1">
    <source>
        <dbReference type="EMBL" id="CDY16006.1"/>
    </source>
</evidence>
<accession>A0A078FSC1</accession>